<name>A0ABQ1YY29_9BACT</name>
<evidence type="ECO:0000256" key="1">
    <source>
        <dbReference type="SAM" id="SignalP"/>
    </source>
</evidence>
<gene>
    <name evidence="2" type="ORF">GCM10007423_35450</name>
</gene>
<evidence type="ECO:0000313" key="2">
    <source>
        <dbReference type="EMBL" id="GGH40420.1"/>
    </source>
</evidence>
<evidence type="ECO:0000313" key="3">
    <source>
        <dbReference type="Proteomes" id="UP000600214"/>
    </source>
</evidence>
<keyword evidence="1" id="KW-0732">Signal</keyword>
<dbReference type="InterPro" id="IPR006626">
    <property type="entry name" value="PbH1"/>
</dbReference>
<comment type="caution">
    <text evidence="2">The sequence shown here is derived from an EMBL/GenBank/DDBJ whole genome shotgun (WGS) entry which is preliminary data.</text>
</comment>
<keyword evidence="3" id="KW-1185">Reference proteome</keyword>
<dbReference type="RefSeq" id="WP_188934477.1">
    <property type="nucleotide sequence ID" value="NZ_BMIA01000002.1"/>
</dbReference>
<organism evidence="2 3">
    <name type="scientific">Dyadobacter endophyticus</name>
    <dbReference type="NCBI Taxonomy" id="1749036"/>
    <lineage>
        <taxon>Bacteria</taxon>
        <taxon>Pseudomonadati</taxon>
        <taxon>Bacteroidota</taxon>
        <taxon>Cytophagia</taxon>
        <taxon>Cytophagales</taxon>
        <taxon>Spirosomataceae</taxon>
        <taxon>Dyadobacter</taxon>
    </lineage>
</organism>
<accession>A0ABQ1YY29</accession>
<dbReference type="EMBL" id="BMIA01000002">
    <property type="protein sequence ID" value="GGH40420.1"/>
    <property type="molecule type" value="Genomic_DNA"/>
</dbReference>
<dbReference type="InterPro" id="IPR011050">
    <property type="entry name" value="Pectin_lyase_fold/virulence"/>
</dbReference>
<dbReference type="Gene3D" id="2.160.20.10">
    <property type="entry name" value="Single-stranded right-handed beta-helix, Pectin lyase-like"/>
    <property type="match status" value="1"/>
</dbReference>
<dbReference type="SMART" id="SM00710">
    <property type="entry name" value="PbH1"/>
    <property type="match status" value="4"/>
</dbReference>
<feature type="signal peptide" evidence="1">
    <location>
        <begin position="1"/>
        <end position="21"/>
    </location>
</feature>
<proteinExistence type="predicted"/>
<dbReference type="SUPFAM" id="SSF51126">
    <property type="entry name" value="Pectin lyase-like"/>
    <property type="match status" value="1"/>
</dbReference>
<dbReference type="Proteomes" id="UP000600214">
    <property type="component" value="Unassembled WGS sequence"/>
</dbReference>
<sequence length="728" mass="79604">MKRLLYSLITTLICIPLVVSAAEAPKIDPIRFEIKTDAGQVGINEEFEITITARLLSIPANTAFVFENSNSFRLKLIAPAGFQQTGGTFSDLIGDELTSSKQSITYSVRGRFVTPDQKGAFQLLRGHRNATNQSTFVEVGRLAFNVDEGAAPSTARINLDTTPSYVRYLSIAQLRAGAADTTSVVFITDNLKQGMFRYIATSTAVDDGAVTLIAPGGRRYERVYDGIVNVNWFGIIADGVTDQTALWQSLLNNTKYPNLYFPASASSYRIRAIKIMPNKNITFGDNVVVEGMGTLGANDPMVYLIGIINVSLKGKDVVFKDHRETYTSGANRHIFAIQGSSNVTIDGISANDGGGDGFYVSATSNKAFSDNINLLNVKADNNRRQGLTIISGKNILVQNGIFSRSNGEAPQAGINLEPNFANQFLENIRIINTTTRENQGIGLLIAPAPLSGTDRKIDIVVENHYDYGSHYGFSNNSATAALAGTVIVKNPVWENSRWNAYCSRNWSARGPMVQIINPIAINPNRSGSTSPNFGAAFFVYKAVGDPGDANIGNIHILNPTIQDANPTQKITSSFCYRDLNGAGARIYNCTLTDPVLATSAPTSRYMIVHNAEVAISDKLGYLSTDFGDYTRYAGFVYYGYLYHNQSSKAVRFLKLEKVNPNFPEVIVEVRSPYQVRILPASTDNILPISPVNFKYIYSSTVGSRIVLKKESDNSWHIKSMVGTWSVEP</sequence>
<dbReference type="InterPro" id="IPR012334">
    <property type="entry name" value="Pectin_lyas_fold"/>
</dbReference>
<evidence type="ECO:0008006" key="4">
    <source>
        <dbReference type="Google" id="ProtNLM"/>
    </source>
</evidence>
<protein>
    <recommendedName>
        <fullName evidence="4">Right handed beta helix region</fullName>
    </recommendedName>
</protein>
<feature type="chain" id="PRO_5045830206" description="Right handed beta helix region" evidence="1">
    <location>
        <begin position="22"/>
        <end position="728"/>
    </location>
</feature>
<reference evidence="3" key="1">
    <citation type="journal article" date="2019" name="Int. J. Syst. Evol. Microbiol.">
        <title>The Global Catalogue of Microorganisms (GCM) 10K type strain sequencing project: providing services to taxonomists for standard genome sequencing and annotation.</title>
        <authorList>
            <consortium name="The Broad Institute Genomics Platform"/>
            <consortium name="The Broad Institute Genome Sequencing Center for Infectious Disease"/>
            <person name="Wu L."/>
            <person name="Ma J."/>
        </authorList>
    </citation>
    <scope>NUCLEOTIDE SEQUENCE [LARGE SCALE GENOMIC DNA]</scope>
    <source>
        <strain evidence="3">CGMCC 1.15288</strain>
    </source>
</reference>